<evidence type="ECO:0000259" key="4">
    <source>
        <dbReference type="PROSITE" id="PS50056"/>
    </source>
</evidence>
<dbReference type="GO" id="GO:0005829">
    <property type="term" value="C:cytosol"/>
    <property type="evidence" value="ECO:0007669"/>
    <property type="project" value="TreeGrafter"/>
</dbReference>
<dbReference type="PROSITE" id="PS50003">
    <property type="entry name" value="PH_DOMAIN"/>
    <property type="match status" value="1"/>
</dbReference>
<accession>A0A8S9TKC8</accession>
<dbReference type="InterPro" id="IPR000387">
    <property type="entry name" value="Tyr_Pase_dom"/>
</dbReference>
<evidence type="ECO:0000259" key="6">
    <source>
        <dbReference type="PROSITE" id="PS51182"/>
    </source>
</evidence>
<sequence length="1026" mass="115748">MNVLRAAVSGETVRFVQDGFNLDLTYIMPRLITMGYPASGVEKTYRNDINDVAAFLNSRHPDVYRVYNLSERRYDCSKVKCRVSECGFSADHPPPLQLLIDIVNDMMEWASKNPSNVIVVHCLDGQGCTGLVCTCYLLFTGHYGDIYKLHSERDVRQTANLSIRDFWNIRGRGVRFPSQALYIYYFIMLLRRLERSPAQIPPLRPASKMFLKNVVLQGIPDFDAPPKGGCTPFLQILPAPSQHHQPGLLYNSSWQRTQLETFVADPNGAIIYEVNTEVQGDVLMRCLHAKNQGKQMVPMLHFTINTAFISMDLPKAELDEASNDERFPDSFHVEINLEMCISTDNLSCASSSSLMLTQRDRDIPSNQIKLAGQRWEKSPVAIQGWLYTQGGFFKTWKKRWVVARDGKILNYRDQMDAAPLDFSKLGGATVEICGASEVNARNKTLHYFKVVPSTTTERTYIYASESEQDLVAWIQALSVQCANETVKEHEASSRKHHLLSNTVANKEECQMSSEASQSYATSDSIPSLKYGNVCRKAGVSPEVANPVALSDQDSNTLQLSAMQLITSDHAVTPLINLLEMCEQMEETSDMCKSVLARLKMIHEPVTKRENCAYRPEFARIRASFHTFLMKYRLGTAFERLLSARTIVGLLRDYHVAIDAIETKLADKQQKDSWIELWEHQRQEVDARLLLLWKTNPERILDTISDEENALLLLNSEARASQDTYNTYSIESRALLRSVAETVVRLSAASVPVVPGWFIADHEVQREKDHFARGSFGKIYRGTWRGTKVVIKCVNVTSTKEDRDFSREARVWLRAQHPNIVKLYGACHLTQPCFFVCDEVTNGNLVDFLVRIKGSDSAITWRLLHDAALGLQSLHQNNIVHGDLKCNQILVSEDLTAKLTDFGMSFVSLESRPTTTSGAVRWKAPELLTHEGCAPTFASDIYSFGMCVVEARSGGVPWRSDLPNVAVIYHLTHGTFLSRPEAFKSDEQWEFVRSLCAFKPSERLGLDAAIEQLDRFARQEQLNAAGG</sequence>
<feature type="domain" description="Protein kinase" evidence="3">
    <location>
        <begin position="764"/>
        <end position="1016"/>
    </location>
</feature>
<name>A0A8S9TKC8_PHYIN</name>
<dbReference type="SMART" id="SM00233">
    <property type="entry name" value="PH"/>
    <property type="match status" value="1"/>
</dbReference>
<dbReference type="Pfam" id="PF00169">
    <property type="entry name" value="PH"/>
    <property type="match status" value="1"/>
</dbReference>
<evidence type="ECO:0000313" key="8">
    <source>
        <dbReference type="Proteomes" id="UP000704712"/>
    </source>
</evidence>
<dbReference type="PROSITE" id="PS51182">
    <property type="entry name" value="C2_TENSIN"/>
    <property type="match status" value="1"/>
</dbReference>
<dbReference type="SMART" id="SM01326">
    <property type="entry name" value="PTEN_C2"/>
    <property type="match status" value="1"/>
</dbReference>
<dbReference type="AlphaFoldDB" id="A0A8S9TKC8"/>
<dbReference type="InterPro" id="IPR014020">
    <property type="entry name" value="Tensin_C2-dom"/>
</dbReference>
<dbReference type="Gene3D" id="2.30.29.30">
    <property type="entry name" value="Pleckstrin-homology domain (PH domain)/Phosphotyrosine-binding domain (PTB)"/>
    <property type="match status" value="1"/>
</dbReference>
<comment type="caution">
    <text evidence="7">The sequence shown here is derived from an EMBL/GenBank/DDBJ whole genome shotgun (WGS) entry which is preliminary data.</text>
</comment>
<evidence type="ECO:0000259" key="5">
    <source>
        <dbReference type="PROSITE" id="PS51181"/>
    </source>
</evidence>
<evidence type="ECO:0000313" key="7">
    <source>
        <dbReference type="EMBL" id="KAF4129405.1"/>
    </source>
</evidence>
<evidence type="ECO:0000256" key="1">
    <source>
        <dbReference type="ARBA" id="ARBA00022801"/>
    </source>
</evidence>
<gene>
    <name evidence="7" type="ORF">GN958_ATG21360</name>
</gene>
<keyword evidence="1" id="KW-0378">Hydrolase</keyword>
<protein>
    <submittedName>
        <fullName evidence="7">Protein tyrosine kinase</fullName>
    </submittedName>
</protein>
<dbReference type="PROSITE" id="PS50011">
    <property type="entry name" value="PROTEIN_KINASE_DOM"/>
    <property type="match status" value="1"/>
</dbReference>
<dbReference type="Pfam" id="PF10409">
    <property type="entry name" value="PTEN_C2"/>
    <property type="match status" value="1"/>
</dbReference>
<keyword evidence="7" id="KW-0808">Transferase</keyword>
<dbReference type="SUPFAM" id="SSF50729">
    <property type="entry name" value="PH domain-like"/>
    <property type="match status" value="1"/>
</dbReference>
<dbReference type="Gene3D" id="1.10.510.10">
    <property type="entry name" value="Transferase(Phosphotransferase) domain 1"/>
    <property type="match status" value="1"/>
</dbReference>
<organism evidence="7 8">
    <name type="scientific">Phytophthora infestans</name>
    <name type="common">Potato late blight agent</name>
    <name type="synonym">Botrytis infestans</name>
    <dbReference type="NCBI Taxonomy" id="4787"/>
    <lineage>
        <taxon>Eukaryota</taxon>
        <taxon>Sar</taxon>
        <taxon>Stramenopiles</taxon>
        <taxon>Oomycota</taxon>
        <taxon>Peronosporomycetes</taxon>
        <taxon>Peronosporales</taxon>
        <taxon>Peronosporaceae</taxon>
        <taxon>Phytophthora</taxon>
    </lineage>
</organism>
<feature type="domain" description="Tyrosine specific protein phosphatases" evidence="4">
    <location>
        <begin position="97"/>
        <end position="181"/>
    </location>
</feature>
<dbReference type="InterPro" id="IPR011009">
    <property type="entry name" value="Kinase-like_dom_sf"/>
</dbReference>
<feature type="domain" description="C2 tensin-type" evidence="6">
    <location>
        <begin position="206"/>
        <end position="340"/>
    </location>
</feature>
<dbReference type="PANTHER" id="PTHR12305:SF60">
    <property type="entry name" value="PHOSPHATIDYLINOSITOL 3,4,5-TRISPHOSPHATE 3-PHOSPHATASE TPTE2-RELATED"/>
    <property type="match status" value="1"/>
</dbReference>
<dbReference type="InterPro" id="IPR001849">
    <property type="entry name" value="PH_domain"/>
</dbReference>
<keyword evidence="7" id="KW-0418">Kinase</keyword>
<dbReference type="Gene3D" id="2.60.40.1110">
    <property type="match status" value="1"/>
</dbReference>
<dbReference type="InterPro" id="IPR029023">
    <property type="entry name" value="Tensin_phosphatase"/>
</dbReference>
<dbReference type="Proteomes" id="UP000704712">
    <property type="component" value="Unassembled WGS sequence"/>
</dbReference>
<reference evidence="7" key="1">
    <citation type="submission" date="2020-03" db="EMBL/GenBank/DDBJ databases">
        <title>Hybrid Assembly of Korean Phytophthora infestans isolates.</title>
        <authorList>
            <person name="Prokchorchik M."/>
            <person name="Lee Y."/>
            <person name="Seo J."/>
            <person name="Cho J.-H."/>
            <person name="Park Y.-E."/>
            <person name="Jang D.-C."/>
            <person name="Im J.-S."/>
            <person name="Choi J.-G."/>
            <person name="Park H.-J."/>
            <person name="Lee G.-B."/>
            <person name="Lee Y.-G."/>
            <person name="Hong S.-Y."/>
            <person name="Cho K."/>
            <person name="Sohn K.H."/>
        </authorList>
    </citation>
    <scope>NUCLEOTIDE SEQUENCE</scope>
    <source>
        <strain evidence="7">KR_2_A2</strain>
    </source>
</reference>
<dbReference type="InterPro" id="IPR001245">
    <property type="entry name" value="Ser-Thr/Tyr_kinase_cat_dom"/>
</dbReference>
<evidence type="ECO:0000259" key="2">
    <source>
        <dbReference type="PROSITE" id="PS50003"/>
    </source>
</evidence>
<dbReference type="PROSITE" id="PS50056">
    <property type="entry name" value="TYR_PHOSPHATASE_2"/>
    <property type="match status" value="1"/>
</dbReference>
<evidence type="ECO:0000259" key="3">
    <source>
        <dbReference type="PROSITE" id="PS50011"/>
    </source>
</evidence>
<feature type="domain" description="PH" evidence="2">
    <location>
        <begin position="379"/>
        <end position="482"/>
    </location>
</feature>
<dbReference type="InterPro" id="IPR051281">
    <property type="entry name" value="Dual-spec_lipid-protein_phosph"/>
</dbReference>
<dbReference type="EMBL" id="JAACNO010002960">
    <property type="protein sequence ID" value="KAF4129405.1"/>
    <property type="molecule type" value="Genomic_DNA"/>
</dbReference>
<dbReference type="PANTHER" id="PTHR12305">
    <property type="entry name" value="PHOSPHATASE WITH HOMOLOGY TO TENSIN"/>
    <property type="match status" value="1"/>
</dbReference>
<dbReference type="InterPro" id="IPR011993">
    <property type="entry name" value="PH-like_dom_sf"/>
</dbReference>
<dbReference type="SUPFAM" id="SSF52799">
    <property type="entry name" value="(Phosphotyrosine protein) phosphatases II"/>
    <property type="match status" value="1"/>
</dbReference>
<dbReference type="Gene3D" id="3.90.190.10">
    <property type="entry name" value="Protein tyrosine phosphatase superfamily"/>
    <property type="match status" value="1"/>
</dbReference>
<dbReference type="InterPro" id="IPR000719">
    <property type="entry name" value="Prot_kinase_dom"/>
</dbReference>
<dbReference type="GO" id="GO:0004672">
    <property type="term" value="F:protein kinase activity"/>
    <property type="evidence" value="ECO:0007669"/>
    <property type="project" value="InterPro"/>
</dbReference>
<dbReference type="SUPFAM" id="SSF56112">
    <property type="entry name" value="Protein kinase-like (PK-like)"/>
    <property type="match status" value="1"/>
</dbReference>
<dbReference type="InterPro" id="IPR029021">
    <property type="entry name" value="Prot-tyrosine_phosphatase-like"/>
</dbReference>
<dbReference type="CDD" id="cd14497">
    <property type="entry name" value="PTP_PTEN-like"/>
    <property type="match status" value="1"/>
</dbReference>
<dbReference type="SUPFAM" id="SSF49562">
    <property type="entry name" value="C2 domain (Calcium/lipid-binding domain, CaLB)"/>
    <property type="match status" value="1"/>
</dbReference>
<dbReference type="Pfam" id="PF07714">
    <property type="entry name" value="PK_Tyr_Ser-Thr"/>
    <property type="match status" value="1"/>
</dbReference>
<proteinExistence type="predicted"/>
<dbReference type="GO" id="GO:0016314">
    <property type="term" value="F:phosphatidylinositol-3,4,5-trisphosphate 3-phosphatase activity"/>
    <property type="evidence" value="ECO:0007669"/>
    <property type="project" value="TreeGrafter"/>
</dbReference>
<dbReference type="InterPro" id="IPR035892">
    <property type="entry name" value="C2_domain_sf"/>
</dbReference>
<dbReference type="GO" id="GO:0005524">
    <property type="term" value="F:ATP binding"/>
    <property type="evidence" value="ECO:0007669"/>
    <property type="project" value="InterPro"/>
</dbReference>
<feature type="domain" description="Phosphatase tensin-type" evidence="5">
    <location>
        <begin position="13"/>
        <end position="193"/>
    </location>
</feature>
<dbReference type="PROSITE" id="PS51181">
    <property type="entry name" value="PPASE_TENSIN"/>
    <property type="match status" value="1"/>
</dbReference>